<dbReference type="PROSITE" id="PS50939">
    <property type="entry name" value="CYTOCHROME_B561"/>
    <property type="match status" value="1"/>
</dbReference>
<evidence type="ECO:0000313" key="15">
    <source>
        <dbReference type="Proteomes" id="UP000801492"/>
    </source>
</evidence>
<comment type="caution">
    <text evidence="14">The sequence shown here is derived from an EMBL/GenBank/DDBJ whole genome shotgun (WGS) entry which is preliminary data.</text>
</comment>
<keyword evidence="9" id="KW-0408">Iron</keyword>
<accession>A0A8K0GGK1</accession>
<dbReference type="Gene3D" id="1.20.120.1770">
    <property type="match status" value="1"/>
</dbReference>
<dbReference type="CDD" id="cd08761">
    <property type="entry name" value="Cyt_b561_CYB561D2_like"/>
    <property type="match status" value="1"/>
</dbReference>
<dbReference type="OrthoDB" id="432881at2759"/>
<dbReference type="EMBL" id="VTPC01000918">
    <property type="protein sequence ID" value="KAF2903855.1"/>
    <property type="molecule type" value="Genomic_DNA"/>
</dbReference>
<evidence type="ECO:0000256" key="9">
    <source>
        <dbReference type="ARBA" id="ARBA00023004"/>
    </source>
</evidence>
<dbReference type="GO" id="GO:0140571">
    <property type="term" value="F:transmembrane ascorbate ferrireductase activity"/>
    <property type="evidence" value="ECO:0007669"/>
    <property type="project" value="UniProtKB-EC"/>
</dbReference>
<dbReference type="SMART" id="SM00665">
    <property type="entry name" value="B561"/>
    <property type="match status" value="1"/>
</dbReference>
<proteinExistence type="predicted"/>
<dbReference type="Pfam" id="PF03188">
    <property type="entry name" value="Cytochrom_B561"/>
    <property type="match status" value="1"/>
</dbReference>
<keyword evidence="5 12" id="KW-0812">Transmembrane</keyword>
<dbReference type="InterPro" id="IPR045150">
    <property type="entry name" value="CYB561D1/2"/>
</dbReference>
<evidence type="ECO:0000256" key="8">
    <source>
        <dbReference type="ARBA" id="ARBA00022989"/>
    </source>
</evidence>
<comment type="cofactor">
    <cofactor evidence="1">
        <name>heme b</name>
        <dbReference type="ChEBI" id="CHEBI:60344"/>
    </cofactor>
</comment>
<evidence type="ECO:0000256" key="6">
    <source>
        <dbReference type="ARBA" id="ARBA00022723"/>
    </source>
</evidence>
<dbReference type="InterPro" id="IPR006593">
    <property type="entry name" value="Cyt_b561/ferric_Rdtase_TM"/>
</dbReference>
<evidence type="ECO:0000259" key="13">
    <source>
        <dbReference type="PROSITE" id="PS50939"/>
    </source>
</evidence>
<organism evidence="14 15">
    <name type="scientific">Ignelater luminosus</name>
    <name type="common">Cucubano</name>
    <name type="synonym">Pyrophorus luminosus</name>
    <dbReference type="NCBI Taxonomy" id="2038154"/>
    <lineage>
        <taxon>Eukaryota</taxon>
        <taxon>Metazoa</taxon>
        <taxon>Ecdysozoa</taxon>
        <taxon>Arthropoda</taxon>
        <taxon>Hexapoda</taxon>
        <taxon>Insecta</taxon>
        <taxon>Pterygota</taxon>
        <taxon>Neoptera</taxon>
        <taxon>Endopterygota</taxon>
        <taxon>Coleoptera</taxon>
        <taxon>Polyphaga</taxon>
        <taxon>Elateriformia</taxon>
        <taxon>Elateroidea</taxon>
        <taxon>Elateridae</taxon>
        <taxon>Agrypninae</taxon>
        <taxon>Pyrophorini</taxon>
        <taxon>Ignelater</taxon>
    </lineage>
</organism>
<dbReference type="PANTHER" id="PTHR15422">
    <property type="entry name" value="OS05G0565100 PROTEIN"/>
    <property type="match status" value="1"/>
</dbReference>
<keyword evidence="7" id="KW-0249">Electron transport</keyword>
<feature type="transmembrane region" description="Helical" evidence="12">
    <location>
        <begin position="138"/>
        <end position="165"/>
    </location>
</feature>
<dbReference type="EC" id="7.2.1.3" evidence="11"/>
<protein>
    <recommendedName>
        <fullName evidence="11">ascorbate ferrireductase (transmembrane)</fullName>
        <ecNumber evidence="11">7.2.1.3</ecNumber>
    </recommendedName>
</protein>
<evidence type="ECO:0000256" key="11">
    <source>
        <dbReference type="ARBA" id="ARBA00024225"/>
    </source>
</evidence>
<dbReference type="PANTHER" id="PTHR15422:SF45">
    <property type="entry name" value="CYTOCHROME B561 DOMAIN-CONTAINING PROTEIN"/>
    <property type="match status" value="1"/>
</dbReference>
<evidence type="ECO:0000256" key="7">
    <source>
        <dbReference type="ARBA" id="ARBA00022982"/>
    </source>
</evidence>
<gene>
    <name evidence="14" type="ORF">ILUMI_02314</name>
</gene>
<keyword evidence="15" id="KW-1185">Reference proteome</keyword>
<keyword evidence="10 12" id="KW-0472">Membrane</keyword>
<evidence type="ECO:0000256" key="4">
    <source>
        <dbReference type="ARBA" id="ARBA00022617"/>
    </source>
</evidence>
<dbReference type="GO" id="GO:0140575">
    <property type="term" value="F:transmembrane monodehydroascorbate reductase activity"/>
    <property type="evidence" value="ECO:0007669"/>
    <property type="project" value="InterPro"/>
</dbReference>
<name>A0A8K0GGK1_IGNLU</name>
<evidence type="ECO:0000256" key="2">
    <source>
        <dbReference type="ARBA" id="ARBA00004141"/>
    </source>
</evidence>
<keyword evidence="8 12" id="KW-1133">Transmembrane helix</keyword>
<comment type="subcellular location">
    <subcellularLocation>
        <location evidence="2">Membrane</location>
        <topology evidence="2">Multi-pass membrane protein</topology>
    </subcellularLocation>
</comment>
<feature type="domain" description="Cytochrome b561" evidence="13">
    <location>
        <begin position="31"/>
        <end position="238"/>
    </location>
</feature>
<feature type="transmembrane region" description="Helical" evidence="12">
    <location>
        <begin position="177"/>
        <end position="200"/>
    </location>
</feature>
<evidence type="ECO:0000256" key="12">
    <source>
        <dbReference type="SAM" id="Phobius"/>
    </source>
</evidence>
<evidence type="ECO:0000256" key="10">
    <source>
        <dbReference type="ARBA" id="ARBA00023136"/>
    </source>
</evidence>
<evidence type="ECO:0000256" key="5">
    <source>
        <dbReference type="ARBA" id="ARBA00022692"/>
    </source>
</evidence>
<dbReference type="AlphaFoldDB" id="A0A8K0GGK1"/>
<keyword evidence="6" id="KW-0479">Metal-binding</keyword>
<keyword evidence="3" id="KW-0813">Transport</keyword>
<dbReference type="GO" id="GO:0046872">
    <property type="term" value="F:metal ion binding"/>
    <property type="evidence" value="ECO:0007669"/>
    <property type="project" value="UniProtKB-KW"/>
</dbReference>
<keyword evidence="4" id="KW-0349">Heme</keyword>
<feature type="transmembrane region" description="Helical" evidence="12">
    <location>
        <begin position="31"/>
        <end position="53"/>
    </location>
</feature>
<dbReference type="Proteomes" id="UP000801492">
    <property type="component" value="Unassembled WGS sequence"/>
</dbReference>
<sequence>MTTRATSCEAIEENQENMTYKEHESSAQHKIFEYLTTVTHVLIIGFVLFILYLCLTNEWIFFTWHPVLLATGWVLLMSEGILLLAPNNTLTRALSLTHKSRVKYHWIIQIVGIVSSLAGFIVIYINKNLKDKPHFHSWHGLIGLISVIGFIPSIISGIVALYGFALKNYIKPVNSKLIHRICGILTFSIGSITVLLSLYTKWFQRNVNDLLTITWFIFISVILIWTISHASINVFRKLKTIL</sequence>
<feature type="transmembrane region" description="Helical" evidence="12">
    <location>
        <begin position="59"/>
        <end position="85"/>
    </location>
</feature>
<feature type="transmembrane region" description="Helical" evidence="12">
    <location>
        <begin position="212"/>
        <end position="235"/>
    </location>
</feature>
<reference evidence="14" key="1">
    <citation type="submission" date="2019-08" db="EMBL/GenBank/DDBJ databases">
        <title>The genome of the North American firefly Photinus pyralis.</title>
        <authorList>
            <consortium name="Photinus pyralis genome working group"/>
            <person name="Fallon T.R."/>
            <person name="Sander Lower S.E."/>
            <person name="Weng J.-K."/>
        </authorList>
    </citation>
    <scope>NUCLEOTIDE SEQUENCE</scope>
    <source>
        <strain evidence="14">TRF0915ILg1</strain>
        <tissue evidence="14">Whole body</tissue>
    </source>
</reference>
<evidence type="ECO:0000256" key="1">
    <source>
        <dbReference type="ARBA" id="ARBA00001970"/>
    </source>
</evidence>
<feature type="transmembrane region" description="Helical" evidence="12">
    <location>
        <begin position="106"/>
        <end position="126"/>
    </location>
</feature>
<evidence type="ECO:0000313" key="14">
    <source>
        <dbReference type="EMBL" id="KAF2903855.1"/>
    </source>
</evidence>
<dbReference type="GO" id="GO:0016020">
    <property type="term" value="C:membrane"/>
    <property type="evidence" value="ECO:0007669"/>
    <property type="project" value="UniProtKB-SubCell"/>
</dbReference>
<evidence type="ECO:0000256" key="3">
    <source>
        <dbReference type="ARBA" id="ARBA00022448"/>
    </source>
</evidence>